<dbReference type="PANTHER" id="PTHR33545">
    <property type="entry name" value="UPF0750 MEMBRANE PROTEIN YITT-RELATED"/>
    <property type="match status" value="1"/>
</dbReference>
<name>A0A9E2L5T3_9BACT</name>
<dbReference type="GO" id="GO:0005886">
    <property type="term" value="C:plasma membrane"/>
    <property type="evidence" value="ECO:0007669"/>
    <property type="project" value="UniProtKB-SubCell"/>
</dbReference>
<dbReference type="PIRSF" id="PIRSF006483">
    <property type="entry name" value="Membrane_protein_YitT"/>
    <property type="match status" value="1"/>
</dbReference>
<dbReference type="Gene3D" id="3.30.70.120">
    <property type="match status" value="1"/>
</dbReference>
<dbReference type="InterPro" id="IPR019264">
    <property type="entry name" value="DUF2179"/>
</dbReference>
<comment type="caution">
    <text evidence="8">The sequence shown here is derived from an EMBL/GenBank/DDBJ whole genome shotgun (WGS) entry which is preliminary data.</text>
</comment>
<protein>
    <submittedName>
        <fullName evidence="8">YitT family protein</fullName>
    </submittedName>
</protein>
<dbReference type="Pfam" id="PF10035">
    <property type="entry name" value="DUF2179"/>
    <property type="match status" value="1"/>
</dbReference>
<keyword evidence="2" id="KW-1003">Cell membrane</keyword>
<evidence type="ECO:0000256" key="2">
    <source>
        <dbReference type="ARBA" id="ARBA00022475"/>
    </source>
</evidence>
<evidence type="ECO:0000256" key="1">
    <source>
        <dbReference type="ARBA" id="ARBA00004651"/>
    </source>
</evidence>
<feature type="transmembrane region" description="Helical" evidence="6">
    <location>
        <begin position="111"/>
        <end position="132"/>
    </location>
</feature>
<dbReference type="InterPro" id="IPR015867">
    <property type="entry name" value="N-reg_PII/ATP_PRibTrfase_C"/>
</dbReference>
<dbReference type="InterPro" id="IPR003740">
    <property type="entry name" value="YitT"/>
</dbReference>
<dbReference type="InterPro" id="IPR051461">
    <property type="entry name" value="UPF0750_membrane"/>
</dbReference>
<evidence type="ECO:0000313" key="8">
    <source>
        <dbReference type="EMBL" id="MBU3852298.1"/>
    </source>
</evidence>
<feature type="transmembrane region" description="Helical" evidence="6">
    <location>
        <begin position="7"/>
        <end position="28"/>
    </location>
</feature>
<evidence type="ECO:0000256" key="5">
    <source>
        <dbReference type="ARBA" id="ARBA00023136"/>
    </source>
</evidence>
<reference evidence="8" key="2">
    <citation type="submission" date="2021-04" db="EMBL/GenBank/DDBJ databases">
        <authorList>
            <person name="Gilroy R."/>
        </authorList>
    </citation>
    <scope>NUCLEOTIDE SEQUENCE</scope>
    <source>
        <strain evidence="8">G3-2149</strain>
    </source>
</reference>
<dbReference type="PANTHER" id="PTHR33545:SF5">
    <property type="entry name" value="UPF0750 MEMBRANE PROTEIN YITT"/>
    <property type="match status" value="1"/>
</dbReference>
<keyword evidence="4 6" id="KW-1133">Transmembrane helix</keyword>
<keyword evidence="3 6" id="KW-0812">Transmembrane</keyword>
<keyword evidence="5 6" id="KW-0472">Membrane</keyword>
<feature type="transmembrane region" description="Helical" evidence="6">
    <location>
        <begin position="153"/>
        <end position="173"/>
    </location>
</feature>
<gene>
    <name evidence="8" type="ORF">H9789_00440</name>
</gene>
<evidence type="ECO:0000313" key="9">
    <source>
        <dbReference type="Proteomes" id="UP000823865"/>
    </source>
</evidence>
<dbReference type="CDD" id="cd16380">
    <property type="entry name" value="YitT_C"/>
    <property type="match status" value="1"/>
</dbReference>
<evidence type="ECO:0000256" key="3">
    <source>
        <dbReference type="ARBA" id="ARBA00022692"/>
    </source>
</evidence>
<dbReference type="EMBL" id="JAHLFU010000012">
    <property type="protein sequence ID" value="MBU3852298.1"/>
    <property type="molecule type" value="Genomic_DNA"/>
</dbReference>
<feature type="transmembrane region" description="Helical" evidence="6">
    <location>
        <begin position="73"/>
        <end position="91"/>
    </location>
</feature>
<evidence type="ECO:0000259" key="7">
    <source>
        <dbReference type="Pfam" id="PF10035"/>
    </source>
</evidence>
<dbReference type="AlphaFoldDB" id="A0A9E2L5T3"/>
<reference evidence="8" key="1">
    <citation type="journal article" date="2021" name="PeerJ">
        <title>Extensive microbial diversity within the chicken gut microbiome revealed by metagenomics and culture.</title>
        <authorList>
            <person name="Gilroy R."/>
            <person name="Ravi A."/>
            <person name="Getino M."/>
            <person name="Pursley I."/>
            <person name="Horton D.L."/>
            <person name="Alikhan N.F."/>
            <person name="Baker D."/>
            <person name="Gharbi K."/>
            <person name="Hall N."/>
            <person name="Watson M."/>
            <person name="Adriaenssens E.M."/>
            <person name="Foster-Nyarko E."/>
            <person name="Jarju S."/>
            <person name="Secka A."/>
            <person name="Antonio M."/>
            <person name="Oren A."/>
            <person name="Chaudhuri R.R."/>
            <person name="La Ragione R."/>
            <person name="Hildebrand F."/>
            <person name="Pallen M.J."/>
        </authorList>
    </citation>
    <scope>NUCLEOTIDE SEQUENCE</scope>
    <source>
        <strain evidence="8">G3-2149</strain>
    </source>
</reference>
<feature type="transmembrane region" description="Helical" evidence="6">
    <location>
        <begin position="40"/>
        <end position="66"/>
    </location>
</feature>
<organism evidence="8 9">
    <name type="scientific">Candidatus Paraprevotella stercoravium</name>
    <dbReference type="NCBI Taxonomy" id="2838725"/>
    <lineage>
        <taxon>Bacteria</taxon>
        <taxon>Pseudomonadati</taxon>
        <taxon>Bacteroidota</taxon>
        <taxon>Bacteroidia</taxon>
        <taxon>Bacteroidales</taxon>
        <taxon>Prevotellaceae</taxon>
        <taxon>Paraprevotella</taxon>
    </lineage>
</organism>
<evidence type="ECO:0000256" key="6">
    <source>
        <dbReference type="SAM" id="Phobius"/>
    </source>
</evidence>
<sequence>MTEAKDFVAINFGLICYAIGWAAFLLPYKMTTGDLTGMCAILYYLTGIPIQLSYCIANVFLLVFAVKELGYRFVLKTTYAIFALSFFLDVAQNIMKDDQGQFLQLLGPGQDSMACVLGAIICGFGIGTVFVNNGSTGGLDIVAAIVTKYRNISLGRVMIYINILTISSCYFFFDSWRMVVFGYVVLVICNYTLDMIVNSSRQDVQFIIFTKDHVQLSERIINETSHSVTVIDSEGYYSHTPTKILITIVHKNESIHILRMIHEVDPNAFVSTSRAEGVYGNGFNQIKLK</sequence>
<feature type="domain" description="DUF2179" evidence="7">
    <location>
        <begin position="226"/>
        <end position="280"/>
    </location>
</feature>
<proteinExistence type="predicted"/>
<dbReference type="Pfam" id="PF02588">
    <property type="entry name" value="YitT_membrane"/>
    <property type="match status" value="1"/>
</dbReference>
<dbReference type="Proteomes" id="UP000823865">
    <property type="component" value="Unassembled WGS sequence"/>
</dbReference>
<comment type="subcellular location">
    <subcellularLocation>
        <location evidence="1">Cell membrane</location>
        <topology evidence="1">Multi-pass membrane protein</topology>
    </subcellularLocation>
</comment>
<accession>A0A9E2L5T3</accession>
<evidence type="ECO:0000256" key="4">
    <source>
        <dbReference type="ARBA" id="ARBA00022989"/>
    </source>
</evidence>
<feature type="transmembrane region" description="Helical" evidence="6">
    <location>
        <begin position="179"/>
        <end position="197"/>
    </location>
</feature>